<dbReference type="AlphaFoldDB" id="A0A836H7R2"/>
<feature type="transmembrane region" description="Helical" evidence="1">
    <location>
        <begin position="147"/>
        <end position="166"/>
    </location>
</feature>
<feature type="transmembrane region" description="Helical" evidence="1">
    <location>
        <begin position="117"/>
        <end position="135"/>
    </location>
</feature>
<dbReference type="RefSeq" id="XP_067754474.1">
    <property type="nucleotide sequence ID" value="XM_067898317.1"/>
</dbReference>
<proteinExistence type="predicted"/>
<dbReference type="GeneID" id="94288394"/>
<accession>A0A836H7R2</accession>
<keyword evidence="3" id="KW-1185">Reference proteome</keyword>
<evidence type="ECO:0000313" key="3">
    <source>
        <dbReference type="Proteomes" id="UP000674318"/>
    </source>
</evidence>
<dbReference type="OrthoDB" id="271079at2759"/>
<dbReference type="Proteomes" id="UP000674318">
    <property type="component" value="Unassembled WGS sequence"/>
</dbReference>
<dbReference type="EMBL" id="JAFJZO010000033">
    <property type="protein sequence ID" value="KAG5495222.1"/>
    <property type="molecule type" value="Genomic_DNA"/>
</dbReference>
<name>A0A836H7R2_9TRYP</name>
<evidence type="ECO:0000313" key="2">
    <source>
        <dbReference type="EMBL" id="KAG5495222.1"/>
    </source>
</evidence>
<evidence type="ECO:0000256" key="1">
    <source>
        <dbReference type="SAM" id="Phobius"/>
    </source>
</evidence>
<reference evidence="2 3" key="1">
    <citation type="submission" date="2021-02" db="EMBL/GenBank/DDBJ databases">
        <title>Porcisia hertigi Genome sequencing and assembly.</title>
        <authorList>
            <person name="Almutairi H."/>
            <person name="Gatherer D."/>
        </authorList>
    </citation>
    <scope>NUCLEOTIDE SEQUENCE [LARGE SCALE GENOMIC DNA]</scope>
    <source>
        <strain evidence="2 3">C119</strain>
    </source>
</reference>
<keyword evidence="1" id="KW-0812">Transmembrane</keyword>
<keyword evidence="1" id="KW-1133">Transmembrane helix</keyword>
<keyword evidence="1" id="KW-0472">Membrane</keyword>
<gene>
    <name evidence="2" type="ORF">JKF63_02277</name>
</gene>
<feature type="transmembrane region" description="Helical" evidence="1">
    <location>
        <begin position="172"/>
        <end position="192"/>
    </location>
</feature>
<comment type="caution">
    <text evidence="2">The sequence shown here is derived from an EMBL/GenBank/DDBJ whole genome shotgun (WGS) entry which is preliminary data.</text>
</comment>
<protein>
    <submittedName>
        <fullName evidence="2">Uncharacterized protein</fullName>
    </submittedName>
</protein>
<organism evidence="2 3">
    <name type="scientific">Porcisia hertigi</name>
    <dbReference type="NCBI Taxonomy" id="2761500"/>
    <lineage>
        <taxon>Eukaryota</taxon>
        <taxon>Discoba</taxon>
        <taxon>Euglenozoa</taxon>
        <taxon>Kinetoplastea</taxon>
        <taxon>Metakinetoplastina</taxon>
        <taxon>Trypanosomatida</taxon>
        <taxon>Trypanosomatidae</taxon>
        <taxon>Leishmaniinae</taxon>
        <taxon>Porcisia</taxon>
    </lineage>
</organism>
<feature type="transmembrane region" description="Helical" evidence="1">
    <location>
        <begin position="91"/>
        <end position="111"/>
    </location>
</feature>
<dbReference type="KEGG" id="phet:94288394"/>
<sequence length="402" mass="42953">MSLDSPQSIPSSGGGTLVPFAAERSIRIIRCASLTILGLYAGATLYKLGLIARILPAAVNCRLESTVEAVKSRTHPLGDAKRFALARSHLTATYSLVASGMLVLASGVVVFRYAPHIPIAIPVTTTLVPAMLLFGIPKSLMLPAGRLLCFFASLASAGYALGPIGWVAQDTLVVFVMLTACTVTGITLPLYLTRGMISYVMSAQVLSSALSVALVTAPKQSRDISPFKALKEQAGVKVLLNGDINVLFTMQLLSNIGVCALHTLPIIYHCVTWQGREEDLRDSIDPVREAFAICAGSTYVMYCCVRWACRLLIRHVTADSSGNPSSGHGQNTWLALSKYSLDINRASGVASGVVMGLWYVRVVSLLQRGDLETSLNQLRSVCARVSPMRLLLGGVPPLPVHS</sequence>